<dbReference type="HOGENOM" id="CLU_084533_0_0_1"/>
<name>A3LRE3_PICST</name>
<dbReference type="InterPro" id="IPR009072">
    <property type="entry name" value="Histone-fold"/>
</dbReference>
<dbReference type="RefSeq" id="XP_001383399.2">
    <property type="nucleotide sequence ID" value="XM_001383362.1"/>
</dbReference>
<keyword evidence="6" id="KW-1185">Reference proteome</keyword>
<feature type="compositionally biased region" description="Polar residues" evidence="3">
    <location>
        <begin position="1"/>
        <end position="20"/>
    </location>
</feature>
<keyword evidence="2" id="KW-0539">Nucleus</keyword>
<dbReference type="InterPro" id="IPR003958">
    <property type="entry name" value="CBFA_NFYB_domain"/>
</dbReference>
<dbReference type="OMA" id="HEGENDQ"/>
<keyword evidence="5" id="KW-0548">Nucleotidyltransferase</keyword>
<dbReference type="STRING" id="322104.A3LRE3"/>
<dbReference type="AlphaFoldDB" id="A3LRE3"/>
<evidence type="ECO:0000256" key="1">
    <source>
        <dbReference type="ARBA" id="ARBA00004123"/>
    </source>
</evidence>
<evidence type="ECO:0000256" key="3">
    <source>
        <dbReference type="SAM" id="MobiDB-lite"/>
    </source>
</evidence>
<feature type="compositionally biased region" description="Acidic residues" evidence="3">
    <location>
        <begin position="38"/>
        <end position="49"/>
    </location>
</feature>
<evidence type="ECO:0000259" key="4">
    <source>
        <dbReference type="Pfam" id="PF00808"/>
    </source>
</evidence>
<dbReference type="eggNOG" id="KOG1658">
    <property type="taxonomic scope" value="Eukaryota"/>
</dbReference>
<dbReference type="OrthoDB" id="636685at2759"/>
<dbReference type="CDD" id="cd22929">
    <property type="entry name" value="HFD_POLE4-like"/>
    <property type="match status" value="1"/>
</dbReference>
<dbReference type="EC" id="2.7.7.7" evidence="5"/>
<feature type="compositionally biased region" description="Acidic residues" evidence="3">
    <location>
        <begin position="57"/>
        <end position="87"/>
    </location>
</feature>
<dbReference type="GO" id="GO:0003887">
    <property type="term" value="F:DNA-directed DNA polymerase activity"/>
    <property type="evidence" value="ECO:0007669"/>
    <property type="project" value="UniProtKB-KW"/>
</dbReference>
<evidence type="ECO:0000313" key="6">
    <source>
        <dbReference type="Proteomes" id="UP000002258"/>
    </source>
</evidence>
<keyword evidence="5" id="KW-0239">DNA-directed DNA polymerase</keyword>
<dbReference type="EMBL" id="CP000497">
    <property type="protein sequence ID" value="ABN65370.2"/>
    <property type="molecule type" value="Genomic_DNA"/>
</dbReference>
<proteinExistence type="predicted"/>
<dbReference type="InterPro" id="IPR050568">
    <property type="entry name" value="Transcr_DNA_Rep_Reg"/>
</dbReference>
<dbReference type="KEGG" id="pic:PICST_30658"/>
<evidence type="ECO:0000313" key="5">
    <source>
        <dbReference type="EMBL" id="ABN65370.2"/>
    </source>
</evidence>
<dbReference type="PANTHER" id="PTHR10252:SF151">
    <property type="entry name" value="DNA POLYMERASE EPSILON NONCATALYTIC SUBUNIT"/>
    <property type="match status" value="1"/>
</dbReference>
<sequence>MSSPGPNMNSSQAEISAYEQTPTTTSPPMPSNTATPDVEMEDPGEQVEQNEDHNEPEAENADIDEDKNENAENDIDDNEENDLEIETEDEQLLTLPIAKIKRIFKLDPDYVSASQSAVYATGLATELFIQYFTEQASLLAKMDKRKKIQYRDFSTSVASHDALAFLSDTVPRTQPIGELIQKKQVNLLETEEILSVVNPEASSAAIGNSSAAVPTSTSTDAVVADASNNVNREAPVVKVKSLPKGQQTLDFAVARPFKKAVIHDLMSNDDSSTSQSNSDDVVIL</sequence>
<keyword evidence="5" id="KW-0808">Transferase</keyword>
<gene>
    <name evidence="5" type="primary">DPB3</name>
    <name evidence="5" type="ORF">PICST_30658</name>
</gene>
<dbReference type="PANTHER" id="PTHR10252">
    <property type="entry name" value="HISTONE-LIKE TRANSCRIPTION FACTOR CCAAT-RELATED"/>
    <property type="match status" value="1"/>
</dbReference>
<organism evidence="5 6">
    <name type="scientific">Scheffersomyces stipitis (strain ATCC 58785 / CBS 6054 / NBRC 10063 / NRRL Y-11545)</name>
    <name type="common">Yeast</name>
    <name type="synonym">Pichia stipitis</name>
    <dbReference type="NCBI Taxonomy" id="322104"/>
    <lineage>
        <taxon>Eukaryota</taxon>
        <taxon>Fungi</taxon>
        <taxon>Dikarya</taxon>
        <taxon>Ascomycota</taxon>
        <taxon>Saccharomycotina</taxon>
        <taxon>Pichiomycetes</taxon>
        <taxon>Debaryomycetaceae</taxon>
        <taxon>Scheffersomyces</taxon>
    </lineage>
</organism>
<dbReference type="GO" id="GO:0046982">
    <property type="term" value="F:protein heterodimerization activity"/>
    <property type="evidence" value="ECO:0007669"/>
    <property type="project" value="InterPro"/>
</dbReference>
<dbReference type="Gene3D" id="1.10.20.10">
    <property type="entry name" value="Histone, subunit A"/>
    <property type="match status" value="1"/>
</dbReference>
<dbReference type="Proteomes" id="UP000002258">
    <property type="component" value="Chromosome 3"/>
</dbReference>
<reference evidence="5 6" key="1">
    <citation type="journal article" date="2007" name="Nat. Biotechnol.">
        <title>Genome sequence of the lignocellulose-bioconverting and xylose-fermenting yeast Pichia stipitis.</title>
        <authorList>
            <person name="Jeffries T.W."/>
            <person name="Grigoriev I.V."/>
            <person name="Grimwood J."/>
            <person name="Laplaza J.M."/>
            <person name="Aerts A."/>
            <person name="Salamov A."/>
            <person name="Schmutz J."/>
            <person name="Lindquist E."/>
            <person name="Dehal P."/>
            <person name="Shapiro H."/>
            <person name="Jin Y.S."/>
            <person name="Passoth V."/>
            <person name="Richardson P.M."/>
        </authorList>
    </citation>
    <scope>NUCLEOTIDE SEQUENCE [LARGE SCALE GENOMIC DNA]</scope>
    <source>
        <strain evidence="6">ATCC 58785 / CBS 6054 / NBRC 10063 / NRRL Y-11545</strain>
    </source>
</reference>
<dbReference type="InParanoid" id="A3LRE3"/>
<feature type="domain" description="Transcription factor CBF/NF-Y/archaeal histone" evidence="4">
    <location>
        <begin position="94"/>
        <end position="155"/>
    </location>
</feature>
<dbReference type="GeneID" id="4837689"/>
<dbReference type="Pfam" id="PF00808">
    <property type="entry name" value="CBFD_NFYB_HMF"/>
    <property type="match status" value="1"/>
</dbReference>
<evidence type="ECO:0000256" key="2">
    <source>
        <dbReference type="ARBA" id="ARBA00023242"/>
    </source>
</evidence>
<dbReference type="GO" id="GO:0006261">
    <property type="term" value="P:DNA-templated DNA replication"/>
    <property type="evidence" value="ECO:0007669"/>
    <property type="project" value="TreeGrafter"/>
</dbReference>
<comment type="subcellular location">
    <subcellularLocation>
        <location evidence="1">Nucleus</location>
    </subcellularLocation>
</comment>
<dbReference type="SUPFAM" id="SSF47113">
    <property type="entry name" value="Histone-fold"/>
    <property type="match status" value="1"/>
</dbReference>
<accession>A3LRE3</accession>
<feature type="region of interest" description="Disordered" evidence="3">
    <location>
        <begin position="1"/>
        <end position="87"/>
    </location>
</feature>
<protein>
    <submittedName>
        <fullName evidence="5">DNA-directed DNA polymerase epsilon, subunit C</fullName>
        <ecNumber evidence="5">2.7.7.7</ecNumber>
    </submittedName>
</protein>
<dbReference type="GO" id="GO:0008623">
    <property type="term" value="C:CHRAC"/>
    <property type="evidence" value="ECO:0007669"/>
    <property type="project" value="TreeGrafter"/>
</dbReference>